<gene>
    <name evidence="5" type="ORF">A2898_05040</name>
</gene>
<dbReference type="Pfam" id="PF13302">
    <property type="entry name" value="Acetyltransf_3"/>
    <property type="match status" value="1"/>
</dbReference>
<proteinExistence type="inferred from homology"/>
<dbReference type="InterPro" id="IPR016181">
    <property type="entry name" value="Acyl_CoA_acyltransferase"/>
</dbReference>
<accession>A0A1G2B3W4</accession>
<evidence type="ECO:0000256" key="1">
    <source>
        <dbReference type="ARBA" id="ARBA00022679"/>
    </source>
</evidence>
<dbReference type="GO" id="GO:0016747">
    <property type="term" value="F:acyltransferase activity, transferring groups other than amino-acyl groups"/>
    <property type="evidence" value="ECO:0007669"/>
    <property type="project" value="InterPro"/>
</dbReference>
<organism evidence="5 6">
    <name type="scientific">Candidatus Kerfeldbacteria bacterium RIFCSPLOWO2_01_FULL_48_11</name>
    <dbReference type="NCBI Taxonomy" id="1798543"/>
    <lineage>
        <taxon>Bacteria</taxon>
        <taxon>Candidatus Kerfeldiibacteriota</taxon>
    </lineage>
</organism>
<dbReference type="STRING" id="1798543.A2898_05040"/>
<dbReference type="SUPFAM" id="SSF55729">
    <property type="entry name" value="Acyl-CoA N-acyltransferases (Nat)"/>
    <property type="match status" value="1"/>
</dbReference>
<dbReference type="PANTHER" id="PTHR43792">
    <property type="entry name" value="GNAT FAMILY, PUTATIVE (AFU_ORTHOLOGUE AFUA_3G00765)-RELATED-RELATED"/>
    <property type="match status" value="1"/>
</dbReference>
<dbReference type="PANTHER" id="PTHR43792:SF8">
    <property type="entry name" value="[RIBOSOMAL PROTEIN US5]-ALANINE N-ACETYLTRANSFERASE"/>
    <property type="match status" value="1"/>
</dbReference>
<dbReference type="Gene3D" id="3.40.630.30">
    <property type="match status" value="1"/>
</dbReference>
<name>A0A1G2B3W4_9BACT</name>
<evidence type="ECO:0000259" key="4">
    <source>
        <dbReference type="PROSITE" id="PS51186"/>
    </source>
</evidence>
<dbReference type="EMBL" id="MHKE01000017">
    <property type="protein sequence ID" value="OGY82917.1"/>
    <property type="molecule type" value="Genomic_DNA"/>
</dbReference>
<dbReference type="AlphaFoldDB" id="A0A1G2B3W4"/>
<protein>
    <recommendedName>
        <fullName evidence="4">N-acetyltransferase domain-containing protein</fullName>
    </recommendedName>
</protein>
<keyword evidence="2" id="KW-0012">Acyltransferase</keyword>
<dbReference type="PROSITE" id="PS51186">
    <property type="entry name" value="GNAT"/>
    <property type="match status" value="1"/>
</dbReference>
<dbReference type="InterPro" id="IPR000182">
    <property type="entry name" value="GNAT_dom"/>
</dbReference>
<dbReference type="Proteomes" id="UP000179164">
    <property type="component" value="Unassembled WGS sequence"/>
</dbReference>
<keyword evidence="1" id="KW-0808">Transferase</keyword>
<evidence type="ECO:0000256" key="2">
    <source>
        <dbReference type="ARBA" id="ARBA00023315"/>
    </source>
</evidence>
<comment type="caution">
    <text evidence="5">The sequence shown here is derived from an EMBL/GenBank/DDBJ whole genome shotgun (WGS) entry which is preliminary data.</text>
</comment>
<dbReference type="InterPro" id="IPR051531">
    <property type="entry name" value="N-acetyltransferase"/>
</dbReference>
<evidence type="ECO:0000256" key="3">
    <source>
        <dbReference type="ARBA" id="ARBA00038502"/>
    </source>
</evidence>
<dbReference type="CDD" id="cd04301">
    <property type="entry name" value="NAT_SF"/>
    <property type="match status" value="1"/>
</dbReference>
<reference evidence="5 6" key="1">
    <citation type="journal article" date="2016" name="Nat. Commun.">
        <title>Thousands of microbial genomes shed light on interconnected biogeochemical processes in an aquifer system.</title>
        <authorList>
            <person name="Anantharaman K."/>
            <person name="Brown C.T."/>
            <person name="Hug L.A."/>
            <person name="Sharon I."/>
            <person name="Castelle C.J."/>
            <person name="Probst A.J."/>
            <person name="Thomas B.C."/>
            <person name="Singh A."/>
            <person name="Wilkins M.J."/>
            <person name="Karaoz U."/>
            <person name="Brodie E.L."/>
            <person name="Williams K.H."/>
            <person name="Hubbard S.S."/>
            <person name="Banfield J.F."/>
        </authorList>
    </citation>
    <scope>NUCLEOTIDE SEQUENCE [LARGE SCALE GENOMIC DNA]</scope>
</reference>
<sequence length="172" mass="20335">MIIKMKKFILRPHRLSDVPSLAKNINDPSNVRFTQHIPYPYKRHHAVSWVRKQMRERRKKRPSFIQWAIVIDNEVVGGIGINKIIYGHKAEIGYWLAREHRRQGVMKRAVKEIVRYAFTRLGLRRIFAFTLTNNLASQKVLLRNGFLTEGRHRKNVLKDGAFKDTYVFGKVR</sequence>
<evidence type="ECO:0000313" key="6">
    <source>
        <dbReference type="Proteomes" id="UP000179164"/>
    </source>
</evidence>
<feature type="domain" description="N-acetyltransferase" evidence="4">
    <location>
        <begin position="8"/>
        <end position="172"/>
    </location>
</feature>
<comment type="similarity">
    <text evidence="3">Belongs to the acetyltransferase family. RimJ subfamily.</text>
</comment>
<evidence type="ECO:0000313" key="5">
    <source>
        <dbReference type="EMBL" id="OGY82917.1"/>
    </source>
</evidence>